<feature type="transmembrane region" description="Helical" evidence="5">
    <location>
        <begin position="156"/>
        <end position="178"/>
    </location>
</feature>
<name>A0A154IME3_RHILE</name>
<keyword evidence="4 5" id="KW-0472">Membrane</keyword>
<evidence type="ECO:0000256" key="2">
    <source>
        <dbReference type="ARBA" id="ARBA00022692"/>
    </source>
</evidence>
<feature type="transmembrane region" description="Helical" evidence="5">
    <location>
        <begin position="218"/>
        <end position="238"/>
    </location>
</feature>
<comment type="caution">
    <text evidence="6">The sequence shown here is derived from an EMBL/GenBank/DDBJ whole genome shotgun (WGS) entry which is preliminary data.</text>
</comment>
<dbReference type="Pfam" id="PF04172">
    <property type="entry name" value="LrgB"/>
    <property type="match status" value="1"/>
</dbReference>
<evidence type="ECO:0000256" key="1">
    <source>
        <dbReference type="ARBA" id="ARBA00004141"/>
    </source>
</evidence>
<reference evidence="6" key="1">
    <citation type="submission" date="2016-03" db="EMBL/GenBank/DDBJ databases">
        <title>Microsymbionts genomes from the relict species Vavilovia formosa.</title>
        <authorList>
            <person name="Chirak E."/>
            <person name="Kimeklis A."/>
            <person name="Kopat V."/>
            <person name="Andronov E."/>
        </authorList>
    </citation>
    <scope>NUCLEOTIDE SEQUENCE [LARGE SCALE GENOMIC DNA]</scope>
    <source>
        <strain evidence="6">Vaf12</strain>
    </source>
</reference>
<organism evidence="6">
    <name type="scientific">Rhizobium leguminosarum</name>
    <dbReference type="NCBI Taxonomy" id="384"/>
    <lineage>
        <taxon>Bacteria</taxon>
        <taxon>Pseudomonadati</taxon>
        <taxon>Pseudomonadota</taxon>
        <taxon>Alphaproteobacteria</taxon>
        <taxon>Hyphomicrobiales</taxon>
        <taxon>Rhizobiaceae</taxon>
        <taxon>Rhizobium/Agrobacterium group</taxon>
        <taxon>Rhizobium</taxon>
    </lineage>
</organism>
<dbReference type="GO" id="GO:0016020">
    <property type="term" value="C:membrane"/>
    <property type="evidence" value="ECO:0007669"/>
    <property type="project" value="UniProtKB-SubCell"/>
</dbReference>
<accession>A0A154IME3</accession>
<evidence type="ECO:0000256" key="3">
    <source>
        <dbReference type="ARBA" id="ARBA00022989"/>
    </source>
</evidence>
<dbReference type="EMBL" id="LVYU01000078">
    <property type="protein sequence ID" value="KZB01775.1"/>
    <property type="molecule type" value="Genomic_DNA"/>
</dbReference>
<keyword evidence="3 5" id="KW-1133">Transmembrane helix</keyword>
<proteinExistence type="predicted"/>
<dbReference type="RefSeq" id="WP_062940811.1">
    <property type="nucleotide sequence ID" value="NZ_CP171845.1"/>
</dbReference>
<sequence length="239" mass="24944">MTDALFPLWAYLAKSPLVWLTVTLGVYCGADQTSLRLGRPPLLNPVLISVLAVGSLLIVTGTRYELYFDGAKFIHFLLGPATVALGVPLYKNREVIWQAMLPLTVALMFGSLAAISSVIFLGYLFQLPAEVVLSLTPKSATAGVSMGISQALGGDVSLTAVTTIATGVIGAIVVTPLMNVLHIRDWRARGFAAGLGAHGIGTARALQVNPIAGSFSGVAMGLNALVTAIVVPVAVSFLR</sequence>
<feature type="transmembrane region" description="Helical" evidence="5">
    <location>
        <begin position="102"/>
        <end position="125"/>
    </location>
</feature>
<feature type="transmembrane region" description="Helical" evidence="5">
    <location>
        <begin position="6"/>
        <end position="30"/>
    </location>
</feature>
<feature type="transmembrane region" description="Helical" evidence="5">
    <location>
        <begin position="42"/>
        <end position="61"/>
    </location>
</feature>
<dbReference type="InterPro" id="IPR007300">
    <property type="entry name" value="CidB/LrgB"/>
</dbReference>
<feature type="transmembrane region" description="Helical" evidence="5">
    <location>
        <begin position="73"/>
        <end position="90"/>
    </location>
</feature>
<protein>
    <recommendedName>
        <fullName evidence="7">LrgB family protein</fullName>
    </recommendedName>
</protein>
<keyword evidence="2 5" id="KW-0812">Transmembrane</keyword>
<comment type="subcellular location">
    <subcellularLocation>
        <location evidence="1">Membrane</location>
        <topology evidence="1">Multi-pass membrane protein</topology>
    </subcellularLocation>
</comment>
<gene>
    <name evidence="6" type="ORF">A4A59_12095</name>
</gene>
<evidence type="ECO:0008006" key="7">
    <source>
        <dbReference type="Google" id="ProtNLM"/>
    </source>
</evidence>
<dbReference type="PANTHER" id="PTHR30249:SF0">
    <property type="entry name" value="PLASTIDAL GLYCOLATE_GLYCERATE TRANSLOCATOR 1, CHLOROPLASTIC"/>
    <property type="match status" value="1"/>
</dbReference>
<dbReference type="PANTHER" id="PTHR30249">
    <property type="entry name" value="PUTATIVE SEROTONIN TRANSPORTER"/>
    <property type="match status" value="1"/>
</dbReference>
<evidence type="ECO:0000313" key="6">
    <source>
        <dbReference type="EMBL" id="KZB01775.1"/>
    </source>
</evidence>
<evidence type="ECO:0000256" key="4">
    <source>
        <dbReference type="ARBA" id="ARBA00023136"/>
    </source>
</evidence>
<evidence type="ECO:0000256" key="5">
    <source>
        <dbReference type="SAM" id="Phobius"/>
    </source>
</evidence>
<dbReference type="AlphaFoldDB" id="A0A154IME3"/>